<gene>
    <name evidence="10" type="ORF">SAMN04488121_1092</name>
</gene>
<evidence type="ECO:0000256" key="5">
    <source>
        <dbReference type="ARBA" id="ARBA00022503"/>
    </source>
</evidence>
<evidence type="ECO:0000256" key="9">
    <source>
        <dbReference type="PROSITE-ProRule" id="PRU00742"/>
    </source>
</evidence>
<sequence>MKNIKIIEVKSEIGAGTRGASLGVEAIKIAALDFMSNFFVHFPTEAIETENKLLFEPIESPYAKRIKGTLTLYERISKSVCETVKTNWFPVILSGDHSTAGATIAGLKMAHPKAKLGAIWIDAHADLHTPYTTPSGNMHGMPVAISIGEDNLECKVHDLDDNTIKTWEALKNIGGITPKILPEDIVFISLRDYEKEEEHLIKSYGMKVISTNEVRRKGPEQIARSVFRYLSDCEYIYVSFDVDSLDASISKGTGTPVTNGLREREVEDLISKFMQHRKICCFEITEVNPTLDKENLMAEIAFNILQRSVNVLLLN</sequence>
<accession>A0A1G7ZUQ2</accession>
<comment type="pathway">
    <text evidence="2">Nitrogen metabolism; urea cycle; L-ornithine and urea from L-arginine: step 1/1.</text>
</comment>
<comment type="cofactor">
    <cofactor evidence="1">
        <name>Mn(2+)</name>
        <dbReference type="ChEBI" id="CHEBI:29035"/>
    </cofactor>
</comment>
<dbReference type="Gene3D" id="3.40.800.10">
    <property type="entry name" value="Ureohydrolase domain"/>
    <property type="match status" value="1"/>
</dbReference>
<keyword evidence="5" id="KW-0056">Arginine metabolism</keyword>
<name>A0A1G7ZUQ2_CHIFI</name>
<evidence type="ECO:0000256" key="6">
    <source>
        <dbReference type="ARBA" id="ARBA00022723"/>
    </source>
</evidence>
<keyword evidence="7" id="KW-0378">Hydrolase</keyword>
<dbReference type="GO" id="GO:0004053">
    <property type="term" value="F:arginase activity"/>
    <property type="evidence" value="ECO:0007669"/>
    <property type="project" value="UniProtKB-EC"/>
</dbReference>
<reference evidence="10 11" key="1">
    <citation type="submission" date="2016-10" db="EMBL/GenBank/DDBJ databases">
        <authorList>
            <person name="de Groot N.N."/>
        </authorList>
    </citation>
    <scope>NUCLEOTIDE SEQUENCE [LARGE SCALE GENOMIC DNA]</scope>
    <source>
        <strain evidence="10 11">DSM 527</strain>
    </source>
</reference>
<evidence type="ECO:0000256" key="3">
    <source>
        <dbReference type="ARBA" id="ARBA00012168"/>
    </source>
</evidence>
<dbReference type="PRINTS" id="PR00116">
    <property type="entry name" value="ARGINASE"/>
</dbReference>
<evidence type="ECO:0000256" key="2">
    <source>
        <dbReference type="ARBA" id="ARBA00005098"/>
    </source>
</evidence>
<dbReference type="STRING" id="104663.SAMN04488121_1092"/>
<dbReference type="PANTHER" id="PTHR43782">
    <property type="entry name" value="ARGINASE"/>
    <property type="match status" value="1"/>
</dbReference>
<dbReference type="InterPro" id="IPR006035">
    <property type="entry name" value="Ureohydrolase"/>
</dbReference>
<comment type="similarity">
    <text evidence="9">Belongs to the arginase family.</text>
</comment>
<keyword evidence="8" id="KW-0464">Manganese</keyword>
<dbReference type="GO" id="GO:0005829">
    <property type="term" value="C:cytosol"/>
    <property type="evidence" value="ECO:0007669"/>
    <property type="project" value="TreeGrafter"/>
</dbReference>
<dbReference type="InterPro" id="IPR014033">
    <property type="entry name" value="Arginase"/>
</dbReference>
<dbReference type="GO" id="GO:0030145">
    <property type="term" value="F:manganese ion binding"/>
    <property type="evidence" value="ECO:0007669"/>
    <property type="project" value="TreeGrafter"/>
</dbReference>
<evidence type="ECO:0000256" key="1">
    <source>
        <dbReference type="ARBA" id="ARBA00001936"/>
    </source>
</evidence>
<dbReference type="PANTHER" id="PTHR43782:SF3">
    <property type="entry name" value="ARGINASE"/>
    <property type="match status" value="1"/>
</dbReference>
<proteinExistence type="inferred from homology"/>
<dbReference type="RefSeq" id="WP_089836676.1">
    <property type="nucleotide sequence ID" value="NZ_FNBN01000009.1"/>
</dbReference>
<dbReference type="EMBL" id="FNBN01000009">
    <property type="protein sequence ID" value="SDH12384.1"/>
    <property type="molecule type" value="Genomic_DNA"/>
</dbReference>
<dbReference type="AlphaFoldDB" id="A0A1G7ZUQ2"/>
<dbReference type="InterPro" id="IPR023696">
    <property type="entry name" value="Ureohydrolase_dom_sf"/>
</dbReference>
<keyword evidence="6" id="KW-0479">Metal-binding</keyword>
<dbReference type="EC" id="3.5.3.1" evidence="3"/>
<evidence type="ECO:0000313" key="11">
    <source>
        <dbReference type="Proteomes" id="UP000199045"/>
    </source>
</evidence>
<evidence type="ECO:0000256" key="8">
    <source>
        <dbReference type="ARBA" id="ARBA00023211"/>
    </source>
</evidence>
<dbReference type="OrthoDB" id="9788689at2"/>
<dbReference type="GO" id="GO:0006525">
    <property type="term" value="P:arginine metabolic process"/>
    <property type="evidence" value="ECO:0007669"/>
    <property type="project" value="UniProtKB-KW"/>
</dbReference>
<dbReference type="Pfam" id="PF00491">
    <property type="entry name" value="Arginase"/>
    <property type="match status" value="1"/>
</dbReference>
<evidence type="ECO:0000256" key="4">
    <source>
        <dbReference type="ARBA" id="ARBA00018123"/>
    </source>
</evidence>
<dbReference type="SUPFAM" id="SSF52768">
    <property type="entry name" value="Arginase/deacetylase"/>
    <property type="match status" value="1"/>
</dbReference>
<dbReference type="CDD" id="cd09989">
    <property type="entry name" value="Arginase"/>
    <property type="match status" value="1"/>
</dbReference>
<organism evidence="10 11">
    <name type="scientific">Chitinophaga filiformis</name>
    <name type="common">Myxococcus filiformis</name>
    <name type="synonym">Flexibacter filiformis</name>
    <dbReference type="NCBI Taxonomy" id="104663"/>
    <lineage>
        <taxon>Bacteria</taxon>
        <taxon>Pseudomonadati</taxon>
        <taxon>Bacteroidota</taxon>
        <taxon>Chitinophagia</taxon>
        <taxon>Chitinophagales</taxon>
        <taxon>Chitinophagaceae</taxon>
        <taxon>Chitinophaga</taxon>
    </lineage>
</organism>
<dbReference type="PROSITE" id="PS51409">
    <property type="entry name" value="ARGINASE_2"/>
    <property type="match status" value="1"/>
</dbReference>
<protein>
    <recommendedName>
        <fullName evidence="4">Arginase</fullName>
        <ecNumber evidence="3">3.5.3.1</ecNumber>
    </recommendedName>
</protein>
<evidence type="ECO:0000313" key="10">
    <source>
        <dbReference type="EMBL" id="SDH12384.1"/>
    </source>
</evidence>
<evidence type="ECO:0000256" key="7">
    <source>
        <dbReference type="ARBA" id="ARBA00022801"/>
    </source>
</evidence>
<dbReference type="Proteomes" id="UP000199045">
    <property type="component" value="Unassembled WGS sequence"/>
</dbReference>